<keyword evidence="3" id="KW-1185">Reference proteome</keyword>
<organism evidence="2 3">
    <name type="scientific">Xyrichtys novacula</name>
    <name type="common">Pearly razorfish</name>
    <name type="synonym">Hemipteronotus novacula</name>
    <dbReference type="NCBI Taxonomy" id="13765"/>
    <lineage>
        <taxon>Eukaryota</taxon>
        <taxon>Metazoa</taxon>
        <taxon>Chordata</taxon>
        <taxon>Craniata</taxon>
        <taxon>Vertebrata</taxon>
        <taxon>Euteleostomi</taxon>
        <taxon>Actinopterygii</taxon>
        <taxon>Neopterygii</taxon>
        <taxon>Teleostei</taxon>
        <taxon>Neoteleostei</taxon>
        <taxon>Acanthomorphata</taxon>
        <taxon>Eupercaria</taxon>
        <taxon>Labriformes</taxon>
        <taxon>Labridae</taxon>
        <taxon>Xyrichtys</taxon>
    </lineage>
</organism>
<dbReference type="AlphaFoldDB" id="A0AAV1GM66"/>
<accession>A0AAV1GM66</accession>
<evidence type="ECO:0000313" key="2">
    <source>
        <dbReference type="EMBL" id="CAJ1074159.1"/>
    </source>
</evidence>
<gene>
    <name evidence="2" type="ORF">XNOV1_A015343</name>
</gene>
<sequence length="151" mass="17507">MASKGIDEDEDMELDWTPVNRGRGRNKPGTPCGGEIRMTATQTSKRGLDGNSSDEGGRIVKRKVEREEFKIVLRFRKEDEQVNLSPIILSRELKKKVGDVEMTKILRDGNLLIICRNEEQKNKVMHVENICKKVIYERKSFRDQCSQRRSR</sequence>
<feature type="compositionally biased region" description="Polar residues" evidence="1">
    <location>
        <begin position="39"/>
        <end position="54"/>
    </location>
</feature>
<name>A0AAV1GM66_XYRNO</name>
<dbReference type="Proteomes" id="UP001178508">
    <property type="component" value="Chromosome 15"/>
</dbReference>
<evidence type="ECO:0000313" key="3">
    <source>
        <dbReference type="Proteomes" id="UP001178508"/>
    </source>
</evidence>
<proteinExistence type="predicted"/>
<feature type="region of interest" description="Disordered" evidence="1">
    <location>
        <begin position="1"/>
        <end position="56"/>
    </location>
</feature>
<protein>
    <submittedName>
        <fullName evidence="2">Uncharacterized protein LOC116713401</fullName>
    </submittedName>
</protein>
<reference evidence="2" key="1">
    <citation type="submission" date="2023-08" db="EMBL/GenBank/DDBJ databases">
        <authorList>
            <person name="Alioto T."/>
            <person name="Alioto T."/>
            <person name="Gomez Garrido J."/>
        </authorList>
    </citation>
    <scope>NUCLEOTIDE SEQUENCE</scope>
</reference>
<dbReference type="EMBL" id="OY660878">
    <property type="protein sequence ID" value="CAJ1074159.1"/>
    <property type="molecule type" value="Genomic_DNA"/>
</dbReference>
<evidence type="ECO:0000256" key="1">
    <source>
        <dbReference type="SAM" id="MobiDB-lite"/>
    </source>
</evidence>